<comment type="similarity">
    <text evidence="2">Belongs to the prokaryotic/mitochondrial release factor family.</text>
</comment>
<gene>
    <name evidence="7" type="ORF">PTTG_26193</name>
</gene>
<dbReference type="OrthoDB" id="277888at2759"/>
<dbReference type="GO" id="GO:0005739">
    <property type="term" value="C:mitochondrion"/>
    <property type="evidence" value="ECO:0007669"/>
    <property type="project" value="UniProtKB-SubCell"/>
</dbReference>
<dbReference type="GO" id="GO:0003747">
    <property type="term" value="F:translation release factor activity"/>
    <property type="evidence" value="ECO:0007669"/>
    <property type="project" value="InterPro"/>
</dbReference>
<dbReference type="EnsemblFungi" id="PTTG_26193-t43_1">
    <property type="protein sequence ID" value="PTTG_26193-t43_1-p1"/>
    <property type="gene ID" value="PTTG_26193"/>
</dbReference>
<keyword evidence="4" id="KW-0496">Mitochondrion</keyword>
<dbReference type="AlphaFoldDB" id="A0A180GVZ2"/>
<feature type="region of interest" description="Disordered" evidence="5">
    <location>
        <begin position="99"/>
        <end position="148"/>
    </location>
</feature>
<evidence type="ECO:0000313" key="8">
    <source>
        <dbReference type="EnsemblFungi" id="PTTG_26193-t43_1-p1"/>
    </source>
</evidence>
<dbReference type="InterPro" id="IPR052405">
    <property type="entry name" value="Mito_Transl_Release_Factor"/>
</dbReference>
<evidence type="ECO:0000259" key="6">
    <source>
        <dbReference type="Pfam" id="PF00472"/>
    </source>
</evidence>
<sequence>MRALLAGLARAFASSASTLKKKRAIQPIPPLAEEDLVEQFVRGSGPGGQAVNKTNNAVSLIHKPTGIRVQAHTHRSREANRNQARRVLAERVDYTLNRGASKLEKMWERERKKKLEKARKQRKKQEEKEKSYQLPPPTTTTTTTTTGN</sequence>
<dbReference type="InterPro" id="IPR045853">
    <property type="entry name" value="Pep_chain_release_fac_I_sf"/>
</dbReference>
<dbReference type="InterPro" id="IPR000352">
    <property type="entry name" value="Pep_chain_release_fac_I"/>
</dbReference>
<evidence type="ECO:0000256" key="1">
    <source>
        <dbReference type="ARBA" id="ARBA00004173"/>
    </source>
</evidence>
<organism evidence="7">
    <name type="scientific">Puccinia triticina (isolate 1-1 / race 1 (BBBD))</name>
    <name type="common">Brown leaf rust fungus</name>
    <dbReference type="NCBI Taxonomy" id="630390"/>
    <lineage>
        <taxon>Eukaryota</taxon>
        <taxon>Fungi</taxon>
        <taxon>Dikarya</taxon>
        <taxon>Basidiomycota</taxon>
        <taxon>Pucciniomycotina</taxon>
        <taxon>Pucciniomycetes</taxon>
        <taxon>Pucciniales</taxon>
        <taxon>Pucciniaceae</taxon>
        <taxon>Puccinia</taxon>
    </lineage>
</organism>
<dbReference type="PANTHER" id="PTHR46203:SF1">
    <property type="entry name" value="MITOCHONDRIAL TRANSLATION RELEASE FACTOR IN RESCUE"/>
    <property type="match status" value="1"/>
</dbReference>
<feature type="domain" description="Prokaryotic-type class I peptide chain release factors" evidence="6">
    <location>
        <begin position="32"/>
        <end position="134"/>
    </location>
</feature>
<reference evidence="7" key="1">
    <citation type="submission" date="2009-11" db="EMBL/GenBank/DDBJ databases">
        <authorList>
            <consortium name="The Broad Institute Genome Sequencing Platform"/>
            <person name="Ward D."/>
            <person name="Feldgarden M."/>
            <person name="Earl A."/>
            <person name="Young S.K."/>
            <person name="Zeng Q."/>
            <person name="Koehrsen M."/>
            <person name="Alvarado L."/>
            <person name="Berlin A."/>
            <person name="Bochicchio J."/>
            <person name="Borenstein D."/>
            <person name="Chapman S.B."/>
            <person name="Chen Z."/>
            <person name="Engels R."/>
            <person name="Freedman E."/>
            <person name="Gellesch M."/>
            <person name="Goldberg J."/>
            <person name="Griggs A."/>
            <person name="Gujja S."/>
            <person name="Heilman E."/>
            <person name="Heiman D."/>
            <person name="Hepburn T."/>
            <person name="Howarth C."/>
            <person name="Jen D."/>
            <person name="Larson L."/>
            <person name="Lewis B."/>
            <person name="Mehta T."/>
            <person name="Park D."/>
            <person name="Pearson M."/>
            <person name="Roberts A."/>
            <person name="Saif S."/>
            <person name="Shea T."/>
            <person name="Shenoy N."/>
            <person name="Sisk P."/>
            <person name="Stolte C."/>
            <person name="Sykes S."/>
            <person name="Thomson T."/>
            <person name="Walk T."/>
            <person name="White J."/>
            <person name="Yandava C."/>
            <person name="Izard J."/>
            <person name="Baranova O.V."/>
            <person name="Blanton J.M."/>
            <person name="Tanner A.C."/>
            <person name="Dewhirst F.E."/>
            <person name="Haas B."/>
            <person name="Nusbaum C."/>
            <person name="Birren B."/>
        </authorList>
    </citation>
    <scope>NUCLEOTIDE SEQUENCE [LARGE SCALE GENOMIC DNA]</scope>
    <source>
        <strain evidence="7">1-1 BBBD Race 1</strain>
    </source>
</reference>
<dbReference type="STRING" id="630390.A0A180GVZ2"/>
<dbReference type="FunFam" id="3.30.160.20:FF:000065">
    <property type="entry name" value="Peptidyl-tRNA hydrolase domain protein"/>
    <property type="match status" value="1"/>
</dbReference>
<evidence type="ECO:0000313" key="7">
    <source>
        <dbReference type="EMBL" id="OAV96930.1"/>
    </source>
</evidence>
<evidence type="ECO:0000256" key="2">
    <source>
        <dbReference type="ARBA" id="ARBA00010835"/>
    </source>
</evidence>
<evidence type="ECO:0000256" key="5">
    <source>
        <dbReference type="SAM" id="MobiDB-lite"/>
    </source>
</evidence>
<keyword evidence="3" id="KW-0809">Transit peptide</keyword>
<evidence type="ECO:0000256" key="4">
    <source>
        <dbReference type="ARBA" id="ARBA00023128"/>
    </source>
</evidence>
<feature type="compositionally biased region" description="Basic and acidic residues" evidence="5">
    <location>
        <begin position="101"/>
        <end position="110"/>
    </location>
</feature>
<dbReference type="GO" id="GO:0032543">
    <property type="term" value="P:mitochondrial translation"/>
    <property type="evidence" value="ECO:0007669"/>
    <property type="project" value="UniProtKB-ARBA"/>
</dbReference>
<reference evidence="7" key="2">
    <citation type="submission" date="2016-05" db="EMBL/GenBank/DDBJ databases">
        <title>Comparative analysis highlights variable genome content of wheat rusts and divergence of the mating loci.</title>
        <authorList>
            <person name="Cuomo C.A."/>
            <person name="Bakkeren G."/>
            <person name="Szabo L."/>
            <person name="Khalil H."/>
            <person name="Joly D."/>
            <person name="Goldberg J."/>
            <person name="Young S."/>
            <person name="Zeng Q."/>
            <person name="Fellers J."/>
        </authorList>
    </citation>
    <scope>NUCLEOTIDE SEQUENCE [LARGE SCALE GENOMIC DNA]</scope>
    <source>
        <strain evidence="7">1-1 BBBD Race 1</strain>
    </source>
</reference>
<reference evidence="8" key="4">
    <citation type="submission" date="2025-05" db="UniProtKB">
        <authorList>
            <consortium name="EnsemblFungi"/>
        </authorList>
    </citation>
    <scope>IDENTIFICATION</scope>
    <source>
        <strain evidence="8">isolate 1-1 / race 1 (BBBD)</strain>
    </source>
</reference>
<feature type="compositionally biased region" description="Basic residues" evidence="5">
    <location>
        <begin position="111"/>
        <end position="123"/>
    </location>
</feature>
<keyword evidence="9" id="KW-1185">Reference proteome</keyword>
<reference evidence="8 9" key="3">
    <citation type="journal article" date="2017" name="G3 (Bethesda)">
        <title>Comparative analysis highlights variable genome content of wheat rusts and divergence of the mating loci.</title>
        <authorList>
            <person name="Cuomo C.A."/>
            <person name="Bakkeren G."/>
            <person name="Khalil H.B."/>
            <person name="Panwar V."/>
            <person name="Joly D."/>
            <person name="Linning R."/>
            <person name="Sakthikumar S."/>
            <person name="Song X."/>
            <person name="Adiconis X."/>
            <person name="Fan L."/>
            <person name="Goldberg J.M."/>
            <person name="Levin J.Z."/>
            <person name="Young S."/>
            <person name="Zeng Q."/>
            <person name="Anikster Y."/>
            <person name="Bruce M."/>
            <person name="Wang M."/>
            <person name="Yin C."/>
            <person name="McCallum B."/>
            <person name="Szabo L.J."/>
            <person name="Hulbert S."/>
            <person name="Chen X."/>
            <person name="Fellers J.P."/>
        </authorList>
    </citation>
    <scope>NUCLEOTIDE SEQUENCE</scope>
    <source>
        <strain evidence="8">isolate 1-1 / race 1 (BBBD)</strain>
        <strain evidence="9">Isolate 1-1 / race 1 (BBBD)</strain>
    </source>
</reference>
<dbReference type="EMBL" id="ADAS02000016">
    <property type="protein sequence ID" value="OAV96930.1"/>
    <property type="molecule type" value="Genomic_DNA"/>
</dbReference>
<evidence type="ECO:0000256" key="3">
    <source>
        <dbReference type="ARBA" id="ARBA00022946"/>
    </source>
</evidence>
<name>A0A180GVZ2_PUCT1</name>
<protein>
    <submittedName>
        <fullName evidence="8">RF_PROK_I domain-containing protein</fullName>
    </submittedName>
</protein>
<proteinExistence type="inferred from homology"/>
<evidence type="ECO:0000313" key="9">
    <source>
        <dbReference type="Proteomes" id="UP000005240"/>
    </source>
</evidence>
<dbReference type="SUPFAM" id="SSF75620">
    <property type="entry name" value="Release factor"/>
    <property type="match status" value="1"/>
</dbReference>
<dbReference type="Proteomes" id="UP000005240">
    <property type="component" value="Unassembled WGS sequence"/>
</dbReference>
<feature type="compositionally biased region" description="Low complexity" evidence="5">
    <location>
        <begin position="139"/>
        <end position="148"/>
    </location>
</feature>
<dbReference type="VEuPathDB" id="FungiDB:PTTG_26193"/>
<dbReference type="PANTHER" id="PTHR46203">
    <property type="entry name" value="PROBABLE PEPTIDE CHAIN RELEASE FACTOR C12ORF65"/>
    <property type="match status" value="1"/>
</dbReference>
<accession>A0A180GVZ2</accession>
<dbReference type="Pfam" id="PF00472">
    <property type="entry name" value="RF-1"/>
    <property type="match status" value="1"/>
</dbReference>
<comment type="subcellular location">
    <subcellularLocation>
        <location evidence="1">Mitochondrion</location>
    </subcellularLocation>
</comment>
<dbReference type="Gene3D" id="3.30.160.20">
    <property type="match status" value="1"/>
</dbReference>